<dbReference type="Proteomes" id="UP001283361">
    <property type="component" value="Unassembled WGS sequence"/>
</dbReference>
<feature type="signal peptide" evidence="1">
    <location>
        <begin position="1"/>
        <end position="18"/>
    </location>
</feature>
<sequence>MFLLSWFLSSRALCQVRGDGFYWFCLWRALCRVRAVPCVESRGDHFYWFCLAVPCVESEVMFLLVHLENRAVMWSEVMFSALVHCPSRAIQCRVRGDGFCWFLFSRAMCVESEPCHVSSQEVMFLLVLFSRAMCRVEEVMFLLVSVWLCRSPCVESEVMFLLVLSGICLCHVSSPEVMFSTWFCLAMPCVESEVMFLLVLSSFVPCVESESDVSTGSCLAVPCVGSQRWYVSTGSV</sequence>
<evidence type="ECO:0000313" key="3">
    <source>
        <dbReference type="Proteomes" id="UP001283361"/>
    </source>
</evidence>
<dbReference type="EMBL" id="JAWDGP010000554">
    <property type="protein sequence ID" value="KAK3799567.1"/>
    <property type="molecule type" value="Genomic_DNA"/>
</dbReference>
<feature type="chain" id="PRO_5042014714" description="Secreted protein" evidence="1">
    <location>
        <begin position="19"/>
        <end position="236"/>
    </location>
</feature>
<gene>
    <name evidence="2" type="ORF">RRG08_057776</name>
</gene>
<evidence type="ECO:0000313" key="2">
    <source>
        <dbReference type="EMBL" id="KAK3799567.1"/>
    </source>
</evidence>
<organism evidence="2 3">
    <name type="scientific">Elysia crispata</name>
    <name type="common">lettuce slug</name>
    <dbReference type="NCBI Taxonomy" id="231223"/>
    <lineage>
        <taxon>Eukaryota</taxon>
        <taxon>Metazoa</taxon>
        <taxon>Spiralia</taxon>
        <taxon>Lophotrochozoa</taxon>
        <taxon>Mollusca</taxon>
        <taxon>Gastropoda</taxon>
        <taxon>Heterobranchia</taxon>
        <taxon>Euthyneura</taxon>
        <taxon>Panpulmonata</taxon>
        <taxon>Sacoglossa</taxon>
        <taxon>Placobranchoidea</taxon>
        <taxon>Plakobranchidae</taxon>
        <taxon>Elysia</taxon>
    </lineage>
</organism>
<comment type="caution">
    <text evidence="2">The sequence shown here is derived from an EMBL/GenBank/DDBJ whole genome shotgun (WGS) entry which is preliminary data.</text>
</comment>
<name>A0AAE1B4S3_9GAST</name>
<dbReference type="AlphaFoldDB" id="A0AAE1B4S3"/>
<protein>
    <recommendedName>
        <fullName evidence="4">Secreted protein</fullName>
    </recommendedName>
</protein>
<accession>A0AAE1B4S3</accession>
<reference evidence="2" key="1">
    <citation type="journal article" date="2023" name="G3 (Bethesda)">
        <title>A reference genome for the long-term kleptoplast-retaining sea slug Elysia crispata morphotype clarki.</title>
        <authorList>
            <person name="Eastman K.E."/>
            <person name="Pendleton A.L."/>
            <person name="Shaikh M.A."/>
            <person name="Suttiyut T."/>
            <person name="Ogas R."/>
            <person name="Tomko P."/>
            <person name="Gavelis G."/>
            <person name="Widhalm J.R."/>
            <person name="Wisecaver J.H."/>
        </authorList>
    </citation>
    <scope>NUCLEOTIDE SEQUENCE</scope>
    <source>
        <strain evidence="2">ECLA1</strain>
    </source>
</reference>
<evidence type="ECO:0008006" key="4">
    <source>
        <dbReference type="Google" id="ProtNLM"/>
    </source>
</evidence>
<evidence type="ECO:0000256" key="1">
    <source>
        <dbReference type="SAM" id="SignalP"/>
    </source>
</evidence>
<keyword evidence="1" id="KW-0732">Signal</keyword>
<keyword evidence="3" id="KW-1185">Reference proteome</keyword>
<proteinExistence type="predicted"/>